<keyword evidence="1" id="KW-0472">Membrane</keyword>
<dbReference type="PANTHER" id="PTHR33294:SF6">
    <property type="entry name" value="AWPM-19-LIKE FAMILY PROTEIN"/>
    <property type="match status" value="1"/>
</dbReference>
<dbReference type="OrthoDB" id="631515at2759"/>
<name>A0A835DRT6_TETSI</name>
<accession>A0A835DRT6</accession>
<reference evidence="2 3" key="1">
    <citation type="submission" date="2020-04" db="EMBL/GenBank/DDBJ databases">
        <title>Plant Genome Project.</title>
        <authorList>
            <person name="Zhang R.-G."/>
        </authorList>
    </citation>
    <scope>NUCLEOTIDE SEQUENCE [LARGE SCALE GENOMIC DNA]</scope>
    <source>
        <strain evidence="2">YNK0</strain>
        <tissue evidence="2">Leaf</tissue>
    </source>
</reference>
<dbReference type="Pfam" id="PF05512">
    <property type="entry name" value="AWPM-19"/>
    <property type="match status" value="1"/>
</dbReference>
<dbReference type="EMBL" id="JABCRI010000001">
    <property type="protein sequence ID" value="KAF8413626.1"/>
    <property type="molecule type" value="Genomic_DNA"/>
</dbReference>
<comment type="caution">
    <text evidence="2">The sequence shown here is derived from an EMBL/GenBank/DDBJ whole genome shotgun (WGS) entry which is preliminary data.</text>
</comment>
<evidence type="ECO:0000313" key="3">
    <source>
        <dbReference type="Proteomes" id="UP000655225"/>
    </source>
</evidence>
<proteinExistence type="predicted"/>
<sequence>MAEEQVMPVVTGLLLLNLCMYFIVLAIGASAINRAIDHGFIIGSGFEVPAHFSPIYFPMGNAATGFFVLFLVITGVVGVASTIAGILHLFSWNAQSSRSASSIATIAWTLTLLAMGLACKEMELQFRSAQLRTMEVFLIILSSTQFVYISTINRALES</sequence>
<dbReference type="AlphaFoldDB" id="A0A835DRT6"/>
<gene>
    <name evidence="2" type="ORF">HHK36_001618</name>
</gene>
<evidence type="ECO:0000256" key="1">
    <source>
        <dbReference type="SAM" id="Phobius"/>
    </source>
</evidence>
<dbReference type="InterPro" id="IPR008390">
    <property type="entry name" value="AWPM-19"/>
</dbReference>
<keyword evidence="1" id="KW-1133">Transmembrane helix</keyword>
<dbReference type="OMA" id="WKEIELQ"/>
<evidence type="ECO:0008006" key="4">
    <source>
        <dbReference type="Google" id="ProtNLM"/>
    </source>
</evidence>
<dbReference type="Proteomes" id="UP000655225">
    <property type="component" value="Unassembled WGS sequence"/>
</dbReference>
<feature type="transmembrane region" description="Helical" evidence="1">
    <location>
        <begin position="6"/>
        <end position="32"/>
    </location>
</feature>
<keyword evidence="3" id="KW-1185">Reference proteome</keyword>
<evidence type="ECO:0000313" key="2">
    <source>
        <dbReference type="EMBL" id="KAF8413626.1"/>
    </source>
</evidence>
<protein>
    <recommendedName>
        <fullName evidence="4">AWPM-19-like family protein</fullName>
    </recommendedName>
</protein>
<feature type="transmembrane region" description="Helical" evidence="1">
    <location>
        <begin position="66"/>
        <end position="90"/>
    </location>
</feature>
<keyword evidence="1" id="KW-0812">Transmembrane</keyword>
<dbReference type="PANTHER" id="PTHR33294">
    <property type="entry name" value="AWPM-19-LIKE FAMILY PROTEIN"/>
    <property type="match status" value="1"/>
</dbReference>
<organism evidence="2 3">
    <name type="scientific">Tetracentron sinense</name>
    <name type="common">Spur-leaf</name>
    <dbReference type="NCBI Taxonomy" id="13715"/>
    <lineage>
        <taxon>Eukaryota</taxon>
        <taxon>Viridiplantae</taxon>
        <taxon>Streptophyta</taxon>
        <taxon>Embryophyta</taxon>
        <taxon>Tracheophyta</taxon>
        <taxon>Spermatophyta</taxon>
        <taxon>Magnoliopsida</taxon>
        <taxon>Trochodendrales</taxon>
        <taxon>Trochodendraceae</taxon>
        <taxon>Tetracentron</taxon>
    </lineage>
</organism>
<feature type="transmembrane region" description="Helical" evidence="1">
    <location>
        <begin position="102"/>
        <end position="119"/>
    </location>
</feature>